<dbReference type="CDD" id="cd18809">
    <property type="entry name" value="SF1_C_RecD"/>
    <property type="match status" value="1"/>
</dbReference>
<gene>
    <name evidence="3" type="primary">recD2</name>
    <name evidence="8" type="ORF">IAB67_01730</name>
</gene>
<evidence type="ECO:0000259" key="5">
    <source>
        <dbReference type="Pfam" id="PF14490"/>
    </source>
</evidence>
<dbReference type="NCBIfam" id="TIGR01448">
    <property type="entry name" value="recD_rel"/>
    <property type="match status" value="1"/>
</dbReference>
<dbReference type="InterPro" id="IPR055446">
    <property type="entry name" value="RecD2_N_OB"/>
</dbReference>
<dbReference type="SUPFAM" id="SSF47781">
    <property type="entry name" value="RuvA domain 2-like"/>
    <property type="match status" value="1"/>
</dbReference>
<dbReference type="Pfam" id="PF14490">
    <property type="entry name" value="HHH_RecD2"/>
    <property type="match status" value="1"/>
</dbReference>
<keyword evidence="3" id="KW-0238">DNA-binding</keyword>
<dbReference type="EMBL" id="DVMR01000017">
    <property type="protein sequence ID" value="HIU42998.1"/>
    <property type="molecule type" value="Genomic_DNA"/>
</dbReference>
<keyword evidence="3 8" id="KW-0347">Helicase</keyword>
<name>A0A9D1ISY1_9CLOT</name>
<dbReference type="Gene3D" id="1.10.150.20">
    <property type="entry name" value="5' to 3' exonuclease, C-terminal subdomain"/>
    <property type="match status" value="1"/>
</dbReference>
<evidence type="ECO:0000313" key="8">
    <source>
        <dbReference type="EMBL" id="HIU42998.1"/>
    </source>
</evidence>
<evidence type="ECO:0000259" key="4">
    <source>
        <dbReference type="Pfam" id="PF13538"/>
    </source>
</evidence>
<dbReference type="GO" id="GO:0016787">
    <property type="term" value="F:hydrolase activity"/>
    <property type="evidence" value="ECO:0007669"/>
    <property type="project" value="UniProtKB-KW"/>
</dbReference>
<comment type="catalytic activity">
    <reaction evidence="3">
        <text>ATP + H2O = ADP + phosphate + H(+)</text>
        <dbReference type="Rhea" id="RHEA:13065"/>
        <dbReference type="ChEBI" id="CHEBI:15377"/>
        <dbReference type="ChEBI" id="CHEBI:15378"/>
        <dbReference type="ChEBI" id="CHEBI:30616"/>
        <dbReference type="ChEBI" id="CHEBI:43474"/>
        <dbReference type="ChEBI" id="CHEBI:456216"/>
        <dbReference type="EC" id="5.6.2.3"/>
    </reaction>
</comment>
<dbReference type="InterPro" id="IPR027417">
    <property type="entry name" value="P-loop_NTPase"/>
</dbReference>
<evidence type="ECO:0000256" key="2">
    <source>
        <dbReference type="ARBA" id="ARBA00022840"/>
    </source>
</evidence>
<dbReference type="Pfam" id="PF18335">
    <property type="entry name" value="SH3_13"/>
    <property type="match status" value="1"/>
</dbReference>
<dbReference type="PANTHER" id="PTHR43788:SF6">
    <property type="entry name" value="DNA HELICASE B"/>
    <property type="match status" value="1"/>
</dbReference>
<sequence>MPNEQIKIEGTVLALIYKNDESGYAVARVMLDDGSQLTIVGIMPYLGAGERIEAIGALVNHPQHGSQLSVQSYERQMPRGRVGIYEYLASRVIKGVGPKTARAIVDRFGDETFEVMAERPELLQQIRGITSARAREISQSFLRVSAMRSLVEFLARYDLPVYFSAGLLNLWGENAVAMLEKNPYILCSEQFGLPFGRADELAAELGIDEQSPIRLDAAILYELRFNMQNGHAFIPEDKLLPITAQLCGQDTAPAIAQRLAALRDRGDVVCDPVGDRVACYLGPVYQCECFLADEVRRLREMHIEPPHDLQRRIRRQEKERGIRYAEGQKQAMCLCFESGISLITGGPGTGKTTALLTMIDLIEGAGLRASLCAPTGRAAKRMSELTGRESKTLHRLLEAGFEPESGLLCFKRNQQNPLETDVVIVDESSMLDLMLAASLLRAMKPHTRLVLVGDADQLPPVGPGSFFADLLASECVPAVRLTEIFRQAQGSDIVISAHRINHGQMPDLRKNSGDFYFTTVRSDDAAVRTISSLITERIPNYFGIDPADIQVICPSRQMACGTENLNRVLQQALNPPGAGRPEARFGPVVFRLGDRVMQVRNNYDLLWRRLDPPEVGSGVYNGDAGQIVMVDPQARVLTVRFEDRDADYSFDELAQLEHAYAVTAHKSQGSEYPAVILPVFRAPERLLNRSLFYTAVTRARQLLVLVGSEATVEKMVLSDKKTRRYSALRRRIRQRCGDD</sequence>
<feature type="domain" description="ATP-dependent RecD2 DNA helicase OB-fold" evidence="7">
    <location>
        <begin position="6"/>
        <end position="78"/>
    </location>
</feature>
<organism evidence="8 9">
    <name type="scientific">Candidatus Ventrousia excrementavium</name>
    <dbReference type="NCBI Taxonomy" id="2840961"/>
    <lineage>
        <taxon>Bacteria</taxon>
        <taxon>Bacillati</taxon>
        <taxon>Bacillota</taxon>
        <taxon>Clostridia</taxon>
        <taxon>Eubacteriales</taxon>
        <taxon>Clostridiaceae</taxon>
        <taxon>Clostridiaceae incertae sedis</taxon>
        <taxon>Candidatus Ventrousia</taxon>
    </lineage>
</organism>
<comment type="caution">
    <text evidence="8">The sequence shown here is derived from an EMBL/GenBank/DDBJ whole genome shotgun (WGS) entry which is preliminary data.</text>
</comment>
<dbReference type="InterPro" id="IPR006345">
    <property type="entry name" value="RecD2"/>
</dbReference>
<dbReference type="GO" id="GO:0017116">
    <property type="term" value="F:single-stranded DNA helicase activity"/>
    <property type="evidence" value="ECO:0007669"/>
    <property type="project" value="TreeGrafter"/>
</dbReference>
<protein>
    <recommendedName>
        <fullName evidence="3">ATP-dependent RecD2 DNA helicase</fullName>
        <ecNumber evidence="3">5.6.2.3</ecNumber>
    </recommendedName>
    <alternativeName>
        <fullName evidence="3">DNA 5'-3' helicase subunit RecD2</fullName>
    </alternativeName>
</protein>
<keyword evidence="2 3" id="KW-0067">ATP-binding</keyword>
<dbReference type="EC" id="5.6.2.3" evidence="3"/>
<evidence type="ECO:0000256" key="1">
    <source>
        <dbReference type="ARBA" id="ARBA00022741"/>
    </source>
</evidence>
<comment type="similarity">
    <text evidence="3">Belongs to the RecD family. RecD2 subfamily.</text>
</comment>
<feature type="domain" description="ATP-dependent RecD2 DNA helicase SH3" evidence="6">
    <location>
        <begin position="565"/>
        <end position="641"/>
    </location>
</feature>
<dbReference type="HAMAP" id="MF_01488">
    <property type="entry name" value="RecD2"/>
    <property type="match status" value="1"/>
</dbReference>
<proteinExistence type="inferred from homology"/>
<comment type="function">
    <text evidence="3">DNA-dependent ATPase and ATP-dependent 5'-3' DNA helicase. Has no activity on blunt DNA or DNA with 3'-overhangs, requires at least 10 bases of 5'-ssDNA for helicase activity.</text>
</comment>
<dbReference type="Pfam" id="PF23139">
    <property type="entry name" value="OB_YrrC"/>
    <property type="match status" value="1"/>
</dbReference>
<dbReference type="GO" id="GO:0003677">
    <property type="term" value="F:DNA binding"/>
    <property type="evidence" value="ECO:0007669"/>
    <property type="project" value="UniProtKB-UniRule"/>
</dbReference>
<evidence type="ECO:0000259" key="7">
    <source>
        <dbReference type="Pfam" id="PF23139"/>
    </source>
</evidence>
<dbReference type="Pfam" id="PF13245">
    <property type="entry name" value="AAA_19"/>
    <property type="match status" value="1"/>
</dbReference>
<dbReference type="Proteomes" id="UP000824073">
    <property type="component" value="Unassembled WGS sequence"/>
</dbReference>
<dbReference type="InterPro" id="IPR050534">
    <property type="entry name" value="Coronavir_polyprotein_1ab"/>
</dbReference>
<feature type="domain" description="UvrD-like helicase C-terminal" evidence="4">
    <location>
        <begin position="658"/>
        <end position="706"/>
    </location>
</feature>
<dbReference type="AlphaFoldDB" id="A0A9D1ISY1"/>
<keyword evidence="3" id="KW-0413">Isomerase</keyword>
<feature type="domain" description="ATP-dependent RecD2 DNA helicase-like helix-hairpin-helix" evidence="5">
    <location>
        <begin position="146"/>
        <end position="232"/>
    </location>
</feature>
<dbReference type="GO" id="GO:0009338">
    <property type="term" value="C:exodeoxyribonuclease V complex"/>
    <property type="evidence" value="ECO:0007669"/>
    <property type="project" value="TreeGrafter"/>
</dbReference>
<accession>A0A9D1ISY1</accession>
<evidence type="ECO:0000313" key="9">
    <source>
        <dbReference type="Proteomes" id="UP000824073"/>
    </source>
</evidence>
<dbReference type="Gene3D" id="2.30.30.940">
    <property type="match status" value="1"/>
</dbReference>
<reference evidence="8" key="2">
    <citation type="journal article" date="2021" name="PeerJ">
        <title>Extensive microbial diversity within the chicken gut microbiome revealed by metagenomics and culture.</title>
        <authorList>
            <person name="Gilroy R."/>
            <person name="Ravi A."/>
            <person name="Getino M."/>
            <person name="Pursley I."/>
            <person name="Horton D.L."/>
            <person name="Alikhan N.F."/>
            <person name="Baker D."/>
            <person name="Gharbi K."/>
            <person name="Hall N."/>
            <person name="Watson M."/>
            <person name="Adriaenssens E.M."/>
            <person name="Foster-Nyarko E."/>
            <person name="Jarju S."/>
            <person name="Secka A."/>
            <person name="Antonio M."/>
            <person name="Oren A."/>
            <person name="Chaudhuri R.R."/>
            <person name="La Ragione R."/>
            <person name="Hildebrand F."/>
            <person name="Pallen M.J."/>
        </authorList>
    </citation>
    <scope>NUCLEOTIDE SEQUENCE</scope>
    <source>
        <strain evidence="8">CHK191-8634</strain>
    </source>
</reference>
<dbReference type="SUPFAM" id="SSF52540">
    <property type="entry name" value="P-loop containing nucleoside triphosphate hydrolases"/>
    <property type="match status" value="1"/>
</dbReference>
<feature type="binding site" evidence="3">
    <location>
        <begin position="348"/>
        <end position="352"/>
    </location>
    <ligand>
        <name>ATP</name>
        <dbReference type="ChEBI" id="CHEBI:30616"/>
    </ligand>
</feature>
<dbReference type="Pfam" id="PF13538">
    <property type="entry name" value="UvrD_C_2"/>
    <property type="match status" value="1"/>
</dbReference>
<dbReference type="GO" id="GO:0006310">
    <property type="term" value="P:DNA recombination"/>
    <property type="evidence" value="ECO:0007669"/>
    <property type="project" value="InterPro"/>
</dbReference>
<evidence type="ECO:0000259" key="6">
    <source>
        <dbReference type="Pfam" id="PF18335"/>
    </source>
</evidence>
<dbReference type="GO" id="GO:0005524">
    <property type="term" value="F:ATP binding"/>
    <property type="evidence" value="ECO:0007669"/>
    <property type="project" value="UniProtKB-UniRule"/>
</dbReference>
<keyword evidence="3" id="KW-0378">Hydrolase</keyword>
<dbReference type="GO" id="GO:0043139">
    <property type="term" value="F:5'-3' DNA helicase activity"/>
    <property type="evidence" value="ECO:0007669"/>
    <property type="project" value="UniProtKB-UniRule"/>
</dbReference>
<dbReference type="PANTHER" id="PTHR43788">
    <property type="entry name" value="DNA2/NAM7 HELICASE FAMILY MEMBER"/>
    <property type="match status" value="1"/>
</dbReference>
<dbReference type="InterPro" id="IPR010994">
    <property type="entry name" value="RuvA_2-like"/>
</dbReference>
<dbReference type="InterPro" id="IPR029493">
    <property type="entry name" value="RecD2-like_HHH"/>
</dbReference>
<dbReference type="InterPro" id="IPR041451">
    <property type="entry name" value="RecD2_SH13"/>
</dbReference>
<reference evidence="8" key="1">
    <citation type="submission" date="2020-10" db="EMBL/GenBank/DDBJ databases">
        <authorList>
            <person name="Gilroy R."/>
        </authorList>
    </citation>
    <scope>NUCLEOTIDE SEQUENCE</scope>
    <source>
        <strain evidence="8">CHK191-8634</strain>
    </source>
</reference>
<dbReference type="CDD" id="cd17933">
    <property type="entry name" value="DEXSc_RecD-like"/>
    <property type="match status" value="1"/>
</dbReference>
<dbReference type="Gene3D" id="1.10.10.2220">
    <property type="match status" value="1"/>
</dbReference>
<keyword evidence="1 3" id="KW-0547">Nucleotide-binding</keyword>
<dbReference type="InterPro" id="IPR027785">
    <property type="entry name" value="UvrD-like_helicase_C"/>
</dbReference>
<dbReference type="Gene3D" id="3.40.50.300">
    <property type="entry name" value="P-loop containing nucleotide triphosphate hydrolases"/>
    <property type="match status" value="2"/>
</dbReference>
<evidence type="ECO:0000256" key="3">
    <source>
        <dbReference type="HAMAP-Rule" id="MF_01488"/>
    </source>
</evidence>